<dbReference type="AlphaFoldDB" id="A0ABD0Y0Z1"/>
<reference evidence="1 2" key="1">
    <citation type="submission" date="2024-07" db="EMBL/GenBank/DDBJ databases">
        <title>Chromosome-level genome assembly of the water stick insect Ranatra chinensis (Heteroptera: Nepidae).</title>
        <authorList>
            <person name="Liu X."/>
        </authorList>
    </citation>
    <scope>NUCLEOTIDE SEQUENCE [LARGE SCALE GENOMIC DNA]</scope>
    <source>
        <strain evidence="1">Cailab_2021Rc</strain>
        <tissue evidence="1">Muscle</tissue>
    </source>
</reference>
<name>A0ABD0Y0Z1_9HEMI</name>
<keyword evidence="2" id="KW-1185">Reference proteome</keyword>
<dbReference type="PANTHER" id="PTHR14305">
    <property type="entry name" value="E3 UBIQUITIN-PROTEIN LIGASE CCNB1IP1"/>
    <property type="match status" value="1"/>
</dbReference>
<comment type="caution">
    <text evidence="1">The sequence shown here is derived from an EMBL/GenBank/DDBJ whole genome shotgun (WGS) entry which is preliminary data.</text>
</comment>
<dbReference type="PANTHER" id="PTHR14305:SF0">
    <property type="entry name" value="E3 UBIQUITIN-PROTEIN LIGASE CCNB1IP1"/>
    <property type="match status" value="1"/>
</dbReference>
<evidence type="ECO:0000313" key="2">
    <source>
        <dbReference type="Proteomes" id="UP001558652"/>
    </source>
</evidence>
<organism evidence="1 2">
    <name type="scientific">Ranatra chinensis</name>
    <dbReference type="NCBI Taxonomy" id="642074"/>
    <lineage>
        <taxon>Eukaryota</taxon>
        <taxon>Metazoa</taxon>
        <taxon>Ecdysozoa</taxon>
        <taxon>Arthropoda</taxon>
        <taxon>Hexapoda</taxon>
        <taxon>Insecta</taxon>
        <taxon>Pterygota</taxon>
        <taxon>Neoptera</taxon>
        <taxon>Paraneoptera</taxon>
        <taxon>Hemiptera</taxon>
        <taxon>Heteroptera</taxon>
        <taxon>Panheteroptera</taxon>
        <taxon>Nepomorpha</taxon>
        <taxon>Nepidae</taxon>
        <taxon>Ranatrinae</taxon>
        <taxon>Ranatra</taxon>
    </lineage>
</organism>
<proteinExistence type="predicted"/>
<dbReference type="Proteomes" id="UP001558652">
    <property type="component" value="Unassembled WGS sequence"/>
</dbReference>
<evidence type="ECO:0000313" key="1">
    <source>
        <dbReference type="EMBL" id="KAL1117053.1"/>
    </source>
</evidence>
<sequence length="173" mass="19886">MGDNPLLCNVGQCRRPIGDRAWVTRCLHVFCSDHGMAHFGSENAAQVACPACNEINVKETDVVHCDLNPHDMILFGLPPQKAIRMAVKSLKLWWYQMEQEREFGAARYEKLNKKISEVKSAYERVLNQLEMKLQSEIDGNNKYRHRHKCIKHMFISIGDFLLSFFGTFSVSPL</sequence>
<dbReference type="EMBL" id="JBFDAA010000016">
    <property type="protein sequence ID" value="KAL1117053.1"/>
    <property type="molecule type" value="Genomic_DNA"/>
</dbReference>
<dbReference type="InterPro" id="IPR042448">
    <property type="entry name" value="CCNB1IP1"/>
</dbReference>
<gene>
    <name evidence="1" type="ORF">AAG570_004381</name>
</gene>
<accession>A0ABD0Y0Z1</accession>
<protein>
    <submittedName>
        <fullName evidence="1">Uncharacterized protein</fullName>
    </submittedName>
</protein>